<feature type="domain" description="Thioester" evidence="4">
    <location>
        <begin position="35"/>
        <end position="164"/>
    </location>
</feature>
<proteinExistence type="predicted"/>
<dbReference type="Pfam" id="PF17998">
    <property type="entry name" value="AgI_II_C2"/>
    <property type="match status" value="1"/>
</dbReference>
<dbReference type="Proteomes" id="UP000266376">
    <property type="component" value="Unassembled WGS sequence"/>
</dbReference>
<dbReference type="SUPFAM" id="SSF49401">
    <property type="entry name" value="Bacterial adhesins"/>
    <property type="match status" value="1"/>
</dbReference>
<feature type="transmembrane region" description="Helical" evidence="2">
    <location>
        <begin position="495"/>
        <end position="518"/>
    </location>
</feature>
<evidence type="ECO:0000313" key="5">
    <source>
        <dbReference type="EMBL" id="RGK49408.1"/>
    </source>
</evidence>
<dbReference type="InterPro" id="IPR046751">
    <property type="entry name" value="TED_2"/>
</dbReference>
<dbReference type="NCBIfam" id="TIGR01451">
    <property type="entry name" value="B_ant_repeat"/>
    <property type="match status" value="1"/>
</dbReference>
<dbReference type="Gene3D" id="2.60.40.740">
    <property type="match status" value="1"/>
</dbReference>
<dbReference type="EMBL" id="QSQQ01000004">
    <property type="protein sequence ID" value="RGK49408.1"/>
    <property type="molecule type" value="Genomic_DNA"/>
</dbReference>
<dbReference type="InterPro" id="IPR026345">
    <property type="entry name" value="Adh_isopep-form_adh_dom"/>
</dbReference>
<dbReference type="InterPro" id="IPR047589">
    <property type="entry name" value="DUF11_rpt"/>
</dbReference>
<gene>
    <name evidence="6" type="ORF">DWV67_00320</name>
    <name evidence="5" type="ORF">DXD10_04515</name>
</gene>
<evidence type="ECO:0000259" key="4">
    <source>
        <dbReference type="Pfam" id="PF20610"/>
    </source>
</evidence>
<dbReference type="AlphaFoldDB" id="A0A395XVX7"/>
<comment type="caution">
    <text evidence="6">The sequence shown here is derived from an EMBL/GenBank/DDBJ whole genome shotgun (WGS) entry which is preliminary data.</text>
</comment>
<dbReference type="Pfam" id="PF20610">
    <property type="entry name" value="TED_2"/>
    <property type="match status" value="1"/>
</dbReference>
<dbReference type="EMBL" id="QSAJ01000001">
    <property type="protein sequence ID" value="RGW55909.1"/>
    <property type="molecule type" value="Genomic_DNA"/>
</dbReference>
<reference evidence="7 8" key="1">
    <citation type="submission" date="2018-08" db="EMBL/GenBank/DDBJ databases">
        <title>A genome reference for cultivated species of the human gut microbiota.</title>
        <authorList>
            <person name="Zou Y."/>
            <person name="Xue W."/>
            <person name="Luo G."/>
        </authorList>
    </citation>
    <scope>NUCLEOTIDE SEQUENCE [LARGE SCALE GENOMIC DNA]</scope>
    <source>
        <strain evidence="6 8">AF12-11</strain>
        <strain evidence="5 7">TF11-11</strain>
    </source>
</reference>
<dbReference type="RefSeq" id="WP_117649258.1">
    <property type="nucleotide sequence ID" value="NZ_JAAIOE010000020.1"/>
</dbReference>
<dbReference type="InterPro" id="IPR026466">
    <property type="entry name" value="Fim_isopep_form_D2_dom"/>
</dbReference>
<evidence type="ECO:0000313" key="8">
    <source>
        <dbReference type="Proteomes" id="UP000266376"/>
    </source>
</evidence>
<keyword evidence="2" id="KW-0812">Transmembrane</keyword>
<sequence>MENKGVYFARKFILAVGVFFLLLILPAVNAEAKEVSLVKGDAIRYMGYSTHYYYVDGNLAFCLEPDMKSPENGAYSASELDPKSHLSKAMYYMYGGPGYEQYIKSSLTGGWGEDANAYCLTHCVLSYIYDGCDQNSAAFKGLNADIASAVVMYADYVKNLPDIPDAELAFSENGLTAYYDREQKCQRTQSIRLVGDTANSITVPLPDGVMLVNETRGTSEGGNVKVSGGDTFYLRADVAYGNGTTWSSGEIRGEIAKSWKILLVKTGNGSQDIGTASMQQIVSAPIELQVKWLDKPELQVEKNADKSGKTYKLGDIITYTLDVTQQIEKAIAKNVVITDTILTEGVKLQKNSVILLNENGEKIPDAKITVQGNSYTIHAGEFLEGPESGQKYTVEYQVAITDESVIGKEIENEVVVCSENAEEVKDRETVKVEEEPKPEPGEPKVEEPTPEEPKVEESKVEEPKVEEPQIPVTPAVTSAKSLKASTVKTGDVANITGIILILILSCTVIVLCGTMNAWRKAKKHHKKH</sequence>
<name>A0A395XVX7_9FIRM</name>
<dbReference type="NCBIfam" id="TIGR04226">
    <property type="entry name" value="RrgB_K2N_iso_D2"/>
    <property type="match status" value="1"/>
</dbReference>
<feature type="compositionally biased region" description="Basic and acidic residues" evidence="1">
    <location>
        <begin position="425"/>
        <end position="467"/>
    </location>
</feature>
<evidence type="ECO:0000313" key="6">
    <source>
        <dbReference type="EMBL" id="RGW55909.1"/>
    </source>
</evidence>
<evidence type="ECO:0000259" key="3">
    <source>
        <dbReference type="Pfam" id="PF17998"/>
    </source>
</evidence>
<dbReference type="InterPro" id="IPR008966">
    <property type="entry name" value="Adhesion_dom_sf"/>
</dbReference>
<feature type="domain" description="Adhesin isopeptide-forming adherence" evidence="3">
    <location>
        <begin position="308"/>
        <end position="423"/>
    </location>
</feature>
<feature type="region of interest" description="Disordered" evidence="1">
    <location>
        <begin position="425"/>
        <end position="468"/>
    </location>
</feature>
<evidence type="ECO:0000256" key="2">
    <source>
        <dbReference type="SAM" id="Phobius"/>
    </source>
</evidence>
<dbReference type="Proteomes" id="UP000261208">
    <property type="component" value="Unassembled WGS sequence"/>
</dbReference>
<keyword evidence="2" id="KW-0472">Membrane</keyword>
<evidence type="ECO:0000256" key="1">
    <source>
        <dbReference type="SAM" id="MobiDB-lite"/>
    </source>
</evidence>
<evidence type="ECO:0000313" key="7">
    <source>
        <dbReference type="Proteomes" id="UP000261208"/>
    </source>
</evidence>
<organism evidence="6 8">
    <name type="scientific">Dorea formicigenerans</name>
    <dbReference type="NCBI Taxonomy" id="39486"/>
    <lineage>
        <taxon>Bacteria</taxon>
        <taxon>Bacillati</taxon>
        <taxon>Bacillota</taxon>
        <taxon>Clostridia</taxon>
        <taxon>Lachnospirales</taxon>
        <taxon>Lachnospiraceae</taxon>
        <taxon>Dorea</taxon>
    </lineage>
</organism>
<accession>A0A395XVX7</accession>
<protein>
    <submittedName>
        <fullName evidence="6">Isopeptide-forming domain-containing fimbrial protein</fullName>
    </submittedName>
</protein>
<keyword evidence="2" id="KW-1133">Transmembrane helix</keyword>